<reference evidence="4 7" key="3">
    <citation type="submission" date="2019-08" db="EMBL/GenBank/DDBJ databases">
        <title>Whole genome sequencing of Aggregatibacter actinomycetemcomitans cultured from blood stream infections in Denmark reveals a novel phylogenetic lineage expressing serotype a membrane O polysaccharide.</title>
        <authorList>
            <person name="Nedergaard S."/>
            <person name="Kobel C.M."/>
            <person name="Nielsen M.B."/>
            <person name="Moeller R.T."/>
            <person name="Jensen A.B."/>
            <person name="Noerskov-Lauritsen N."/>
        </authorList>
    </citation>
    <scope>NUCLEOTIDE SEQUENCE [LARGE SCALE GENOMIC DNA]</scope>
    <source>
        <strain evidence="4 7">PN_563</strain>
    </source>
</reference>
<dbReference type="InterPro" id="IPR035093">
    <property type="entry name" value="RelE/ParE_toxin_dom_sf"/>
</dbReference>
<dbReference type="EMBL" id="PCGW01000001">
    <property type="protein sequence ID" value="PHO21700.1"/>
    <property type="molecule type" value="Genomic_DNA"/>
</dbReference>
<gene>
    <name evidence="2" type="ORF">ACT75_10555</name>
    <name evidence="3" type="ORF">CQR80_01015</name>
    <name evidence="4" type="ORF">FXB79_07090</name>
</gene>
<dbReference type="AlphaFoldDB" id="A0A142G2P5"/>
<evidence type="ECO:0000313" key="6">
    <source>
        <dbReference type="Proteomes" id="UP000226080"/>
    </source>
</evidence>
<evidence type="ECO:0000256" key="1">
    <source>
        <dbReference type="SAM" id="Phobius"/>
    </source>
</evidence>
<dbReference type="RefSeq" id="WP_005540916.1">
    <property type="nucleotide sequence ID" value="NZ_CP012958.1"/>
</dbReference>
<accession>A0A142G2P5</accession>
<keyword evidence="6" id="KW-1185">Reference proteome</keyword>
<dbReference type="GeneID" id="77211483"/>
<dbReference type="EMBL" id="VSED01000017">
    <property type="protein sequence ID" value="TYA38759.1"/>
    <property type="molecule type" value="Genomic_DNA"/>
</dbReference>
<reference evidence="3 6" key="2">
    <citation type="submission" date="2017-10" db="EMBL/GenBank/DDBJ databases">
        <title>Draft genome sequences of Aggregatibacter actinomycetemcomitans strains 310a and 310b.</title>
        <authorList>
            <person name="May A.C."/>
            <person name="Ohta H."/>
            <person name="Maeda H."/>
            <person name="Kokeguchi S."/>
            <person name="Cugini C."/>
        </authorList>
    </citation>
    <scope>NUCLEOTIDE SEQUENCE [LARGE SCALE GENOMIC DNA]</scope>
    <source>
        <strain evidence="3 6">310b</strain>
    </source>
</reference>
<reference evidence="2 5" key="1">
    <citation type="submission" date="2015-10" db="EMBL/GenBank/DDBJ databases">
        <title>Tn-seq of a polymicrobial infection.</title>
        <authorList>
            <person name="Stacy A."/>
            <person name="Rumbaugh K.P."/>
            <person name="Whiteley M."/>
        </authorList>
    </citation>
    <scope>NUCLEOTIDE SEQUENCE [LARGE SCALE GENOMIC DNA]</scope>
    <source>
        <strain evidence="2 5">624</strain>
    </source>
</reference>
<evidence type="ECO:0000313" key="2">
    <source>
        <dbReference type="EMBL" id="AMQ94925.1"/>
    </source>
</evidence>
<keyword evidence="1" id="KW-0812">Transmembrane</keyword>
<dbReference type="OrthoDB" id="5678981at2"/>
<dbReference type="eggNOG" id="ENOG5031JZ5">
    <property type="taxonomic scope" value="Bacteria"/>
</dbReference>
<dbReference type="EMBL" id="CP012959">
    <property type="protein sequence ID" value="AMQ94925.1"/>
    <property type="molecule type" value="Genomic_DNA"/>
</dbReference>
<feature type="transmembrane region" description="Helical" evidence="1">
    <location>
        <begin position="69"/>
        <end position="86"/>
    </location>
</feature>
<evidence type="ECO:0000313" key="4">
    <source>
        <dbReference type="EMBL" id="TYA38759.1"/>
    </source>
</evidence>
<evidence type="ECO:0000313" key="3">
    <source>
        <dbReference type="EMBL" id="PHO21700.1"/>
    </source>
</evidence>
<dbReference type="Proteomes" id="UP000323012">
    <property type="component" value="Unassembled WGS sequence"/>
</dbReference>
<keyword evidence="1" id="KW-0472">Membrane</keyword>
<evidence type="ECO:0000313" key="5">
    <source>
        <dbReference type="Proteomes" id="UP000072236"/>
    </source>
</evidence>
<organism evidence="4 7">
    <name type="scientific">Aggregatibacter actinomycetemcomitans</name>
    <name type="common">Actinobacillus actinomycetemcomitans</name>
    <name type="synonym">Haemophilus actinomycetemcomitans</name>
    <dbReference type="NCBI Taxonomy" id="714"/>
    <lineage>
        <taxon>Bacteria</taxon>
        <taxon>Pseudomonadati</taxon>
        <taxon>Pseudomonadota</taxon>
        <taxon>Gammaproteobacteria</taxon>
        <taxon>Pasteurellales</taxon>
        <taxon>Pasteurellaceae</taxon>
        <taxon>Aggregatibacter</taxon>
    </lineage>
</organism>
<keyword evidence="1" id="KW-1133">Transmembrane helix</keyword>
<proteinExistence type="predicted"/>
<dbReference type="Proteomes" id="UP000226080">
    <property type="component" value="Unassembled WGS sequence"/>
</dbReference>
<dbReference type="Gene3D" id="3.30.2310.20">
    <property type="entry name" value="RelE-like"/>
    <property type="match status" value="1"/>
</dbReference>
<name>A0A142G2P5_AGGAC</name>
<protein>
    <submittedName>
        <fullName evidence="4">Type II toxin-antitoxin system RelE/ParE family toxin</fullName>
    </submittedName>
</protein>
<dbReference type="Proteomes" id="UP000072236">
    <property type="component" value="Chromosome"/>
</dbReference>
<sequence length="92" mass="10789">MKQDYIVQWSEMARFQLLDKAEYIYTQSQNKEVADKFIEEIECLSEKLSYIADAYTDGKFHIFPLKNGHSVKFLVVGTYIMIYAFLPKGVNH</sequence>
<evidence type="ECO:0000313" key="7">
    <source>
        <dbReference type="Proteomes" id="UP000323012"/>
    </source>
</evidence>
<dbReference type="KEGG" id="aact:ACT75_10555"/>